<feature type="region of interest" description="Disordered" evidence="1">
    <location>
        <begin position="1"/>
        <end position="20"/>
    </location>
</feature>
<feature type="compositionally biased region" description="Low complexity" evidence="1">
    <location>
        <begin position="142"/>
        <end position="163"/>
    </location>
</feature>
<accession>A0A087GWZ5</accession>
<feature type="compositionally biased region" description="Polar residues" evidence="1">
    <location>
        <begin position="343"/>
        <end position="361"/>
    </location>
</feature>
<feature type="compositionally biased region" description="Polar residues" evidence="1">
    <location>
        <begin position="283"/>
        <end position="301"/>
    </location>
</feature>
<feature type="compositionally biased region" description="Polar residues" evidence="1">
    <location>
        <begin position="228"/>
        <end position="239"/>
    </location>
</feature>
<proteinExistence type="predicted"/>
<organism evidence="2 3">
    <name type="scientific">Arabis alpina</name>
    <name type="common">Alpine rock-cress</name>
    <dbReference type="NCBI Taxonomy" id="50452"/>
    <lineage>
        <taxon>Eukaryota</taxon>
        <taxon>Viridiplantae</taxon>
        <taxon>Streptophyta</taxon>
        <taxon>Embryophyta</taxon>
        <taxon>Tracheophyta</taxon>
        <taxon>Spermatophyta</taxon>
        <taxon>Magnoliopsida</taxon>
        <taxon>eudicotyledons</taxon>
        <taxon>Gunneridae</taxon>
        <taxon>Pentapetalae</taxon>
        <taxon>rosids</taxon>
        <taxon>malvids</taxon>
        <taxon>Brassicales</taxon>
        <taxon>Brassicaceae</taxon>
        <taxon>Arabideae</taxon>
        <taxon>Arabis</taxon>
    </lineage>
</organism>
<evidence type="ECO:0000256" key="1">
    <source>
        <dbReference type="SAM" id="MobiDB-lite"/>
    </source>
</evidence>
<dbReference type="OrthoDB" id="1099595at2759"/>
<feature type="compositionally biased region" description="Polar residues" evidence="1">
    <location>
        <begin position="261"/>
        <end position="274"/>
    </location>
</feature>
<feature type="compositionally biased region" description="Low complexity" evidence="1">
    <location>
        <begin position="180"/>
        <end position="197"/>
    </location>
</feature>
<feature type="compositionally biased region" description="Basic and acidic residues" evidence="1">
    <location>
        <begin position="377"/>
        <end position="396"/>
    </location>
</feature>
<dbReference type="EMBL" id="CM002873">
    <property type="protein sequence ID" value="KFK34397.1"/>
    <property type="molecule type" value="Genomic_DNA"/>
</dbReference>
<sequence length="443" mass="47645">MNDRSLKKSLSGKTNRPADFIVGDADENLDHYSVNRGTSLDAKHSFIHAISKPEPEKHANDPLYTVFEVPLGTLSRLVLEARNVTSKLQSISTTRATSKQSESEPSSKPTRSNSTIRPSNIPTLRPSNIPTIRPSNIPTIRSSSVPKKTTTASASASATVSSPKRTVSRSLTPVSRKTASRSPTPSRISTTTSVTPSFKKAGDTQRSRSLTPRSKPQITSSSPSPSSKTYVRSASATTPRTPPRLKETVTLAFGRPVGATGNVNSPRRNTSPDVTRSRPKVHSASSLIPTFSGVSHTTASPKSVKPSATVADSTRSGRKLSKASVQLAINHLDIGRNGKVSPNPFSSTMLYPHSIRSSSSGLRKRCGSEGSSSNNSNHEEEDGKSLTKEEGNTDKNDSARYDALLMVKDVKDTNWLLNIDDESTQSLMLDNAFDSPPELFPPL</sequence>
<dbReference type="OMA" id="KIHANEP"/>
<name>A0A087GWZ5_ARAAL</name>
<evidence type="ECO:0000313" key="2">
    <source>
        <dbReference type="EMBL" id="KFK34397.1"/>
    </source>
</evidence>
<dbReference type="Gramene" id="KFK34397">
    <property type="protein sequence ID" value="KFK34397"/>
    <property type="gene ID" value="AALP_AA5G139900"/>
</dbReference>
<gene>
    <name evidence="2" type="ordered locus">AALP_Aa5g139900</name>
</gene>
<dbReference type="Proteomes" id="UP000029120">
    <property type="component" value="Chromosome 5"/>
</dbReference>
<dbReference type="AlphaFoldDB" id="A0A087GWZ5"/>
<feature type="compositionally biased region" description="Low complexity" evidence="1">
    <location>
        <begin position="97"/>
        <end position="110"/>
    </location>
</feature>
<feature type="region of interest" description="Disordered" evidence="1">
    <location>
        <begin position="335"/>
        <end position="396"/>
    </location>
</feature>
<feature type="compositionally biased region" description="Polar residues" evidence="1">
    <location>
        <begin position="207"/>
        <end position="219"/>
    </location>
</feature>
<protein>
    <submittedName>
        <fullName evidence="2">Uncharacterized protein</fullName>
    </submittedName>
</protein>
<evidence type="ECO:0000313" key="3">
    <source>
        <dbReference type="Proteomes" id="UP000029120"/>
    </source>
</evidence>
<dbReference type="eggNOG" id="ENOG502QTMQ">
    <property type="taxonomic scope" value="Eukaryota"/>
</dbReference>
<feature type="compositionally biased region" description="Polar residues" evidence="1">
    <location>
        <begin position="111"/>
        <end position="141"/>
    </location>
</feature>
<feature type="compositionally biased region" description="Polar residues" evidence="1">
    <location>
        <begin position="164"/>
        <end position="177"/>
    </location>
</feature>
<reference evidence="3" key="1">
    <citation type="journal article" date="2015" name="Nat. Plants">
        <title>Genome expansion of Arabis alpina linked with retrotransposition and reduced symmetric DNA methylation.</title>
        <authorList>
            <person name="Willing E.M."/>
            <person name="Rawat V."/>
            <person name="Mandakova T."/>
            <person name="Maumus F."/>
            <person name="James G.V."/>
            <person name="Nordstroem K.J."/>
            <person name="Becker C."/>
            <person name="Warthmann N."/>
            <person name="Chica C."/>
            <person name="Szarzynska B."/>
            <person name="Zytnicki M."/>
            <person name="Albani M.C."/>
            <person name="Kiefer C."/>
            <person name="Bergonzi S."/>
            <person name="Castaings L."/>
            <person name="Mateos J.L."/>
            <person name="Berns M.C."/>
            <person name="Bujdoso N."/>
            <person name="Piofczyk T."/>
            <person name="de Lorenzo L."/>
            <person name="Barrero-Sicilia C."/>
            <person name="Mateos I."/>
            <person name="Piednoel M."/>
            <person name="Hagmann J."/>
            <person name="Chen-Min-Tao R."/>
            <person name="Iglesias-Fernandez R."/>
            <person name="Schuster S.C."/>
            <person name="Alonso-Blanco C."/>
            <person name="Roudier F."/>
            <person name="Carbonero P."/>
            <person name="Paz-Ares J."/>
            <person name="Davis S.J."/>
            <person name="Pecinka A."/>
            <person name="Quesneville H."/>
            <person name="Colot V."/>
            <person name="Lysak M.A."/>
            <person name="Weigel D."/>
            <person name="Coupland G."/>
            <person name="Schneeberger K."/>
        </authorList>
    </citation>
    <scope>NUCLEOTIDE SEQUENCE [LARGE SCALE GENOMIC DNA]</scope>
    <source>
        <strain evidence="3">cv. Pajares</strain>
    </source>
</reference>
<keyword evidence="3" id="KW-1185">Reference proteome</keyword>
<feature type="region of interest" description="Disordered" evidence="1">
    <location>
        <begin position="88"/>
        <end position="321"/>
    </location>
</feature>